<keyword evidence="2" id="KW-1185">Reference proteome</keyword>
<gene>
    <name evidence="1" type="ORF">APZ42_014586</name>
</gene>
<name>A0A162PQK8_9CRUS</name>
<evidence type="ECO:0000313" key="2">
    <source>
        <dbReference type="Proteomes" id="UP000076858"/>
    </source>
</evidence>
<comment type="caution">
    <text evidence="1">The sequence shown here is derived from an EMBL/GenBank/DDBJ whole genome shotgun (WGS) entry which is preliminary data.</text>
</comment>
<organism evidence="1 2">
    <name type="scientific">Daphnia magna</name>
    <dbReference type="NCBI Taxonomy" id="35525"/>
    <lineage>
        <taxon>Eukaryota</taxon>
        <taxon>Metazoa</taxon>
        <taxon>Ecdysozoa</taxon>
        <taxon>Arthropoda</taxon>
        <taxon>Crustacea</taxon>
        <taxon>Branchiopoda</taxon>
        <taxon>Diplostraca</taxon>
        <taxon>Cladocera</taxon>
        <taxon>Anomopoda</taxon>
        <taxon>Daphniidae</taxon>
        <taxon>Daphnia</taxon>
    </lineage>
</organism>
<proteinExistence type="predicted"/>
<dbReference type="EMBL" id="LRGB01000446">
    <property type="protein sequence ID" value="KZS19061.1"/>
    <property type="molecule type" value="Genomic_DNA"/>
</dbReference>
<dbReference type="AlphaFoldDB" id="A0A162PQK8"/>
<sequence>MRYTYINSLFRIDAFVIEPVKKIDFFFQVTHTQKHTRVLMSRVAPFWLGRVVSPCQM</sequence>
<evidence type="ECO:0000313" key="1">
    <source>
        <dbReference type="EMBL" id="KZS19061.1"/>
    </source>
</evidence>
<reference evidence="1 2" key="1">
    <citation type="submission" date="2016-03" db="EMBL/GenBank/DDBJ databases">
        <title>EvidentialGene: Evidence-directed Construction of Genes on Genomes.</title>
        <authorList>
            <person name="Gilbert D.G."/>
            <person name="Choi J.-H."/>
            <person name="Mockaitis K."/>
            <person name="Colbourne J."/>
            <person name="Pfrender M."/>
        </authorList>
    </citation>
    <scope>NUCLEOTIDE SEQUENCE [LARGE SCALE GENOMIC DNA]</scope>
    <source>
        <strain evidence="1 2">Xinb3</strain>
        <tissue evidence="1">Complete organism</tissue>
    </source>
</reference>
<dbReference type="Proteomes" id="UP000076858">
    <property type="component" value="Unassembled WGS sequence"/>
</dbReference>
<accession>A0A162PQK8</accession>
<protein>
    <submittedName>
        <fullName evidence="1">Uncharacterized protein</fullName>
    </submittedName>
</protein>